<dbReference type="RefSeq" id="XP_022404998.1">
    <property type="nucleotide sequence ID" value="XM_022545503.1"/>
</dbReference>
<dbReference type="EMBL" id="KV878889">
    <property type="protein sequence ID" value="OJJ88322.1"/>
    <property type="molecule type" value="Genomic_DNA"/>
</dbReference>
<organism evidence="1 2">
    <name type="scientific">Aspergillus glaucus CBS 516.65</name>
    <dbReference type="NCBI Taxonomy" id="1160497"/>
    <lineage>
        <taxon>Eukaryota</taxon>
        <taxon>Fungi</taxon>
        <taxon>Dikarya</taxon>
        <taxon>Ascomycota</taxon>
        <taxon>Pezizomycotina</taxon>
        <taxon>Eurotiomycetes</taxon>
        <taxon>Eurotiomycetidae</taxon>
        <taxon>Eurotiales</taxon>
        <taxon>Aspergillaceae</taxon>
        <taxon>Aspergillus</taxon>
        <taxon>Aspergillus subgen. Aspergillus</taxon>
    </lineage>
</organism>
<dbReference type="Proteomes" id="UP000184300">
    <property type="component" value="Unassembled WGS sequence"/>
</dbReference>
<protein>
    <submittedName>
        <fullName evidence="1">Uncharacterized protein</fullName>
    </submittedName>
</protein>
<reference evidence="2" key="1">
    <citation type="journal article" date="2017" name="Genome Biol.">
        <title>Comparative genomics reveals high biological diversity and specific adaptations in the industrially and medically important fungal genus Aspergillus.</title>
        <authorList>
            <person name="de Vries R.P."/>
            <person name="Riley R."/>
            <person name="Wiebenga A."/>
            <person name="Aguilar-Osorio G."/>
            <person name="Amillis S."/>
            <person name="Uchima C.A."/>
            <person name="Anderluh G."/>
            <person name="Asadollahi M."/>
            <person name="Askin M."/>
            <person name="Barry K."/>
            <person name="Battaglia E."/>
            <person name="Bayram O."/>
            <person name="Benocci T."/>
            <person name="Braus-Stromeyer S.A."/>
            <person name="Caldana C."/>
            <person name="Canovas D."/>
            <person name="Cerqueira G.C."/>
            <person name="Chen F."/>
            <person name="Chen W."/>
            <person name="Choi C."/>
            <person name="Clum A."/>
            <person name="Dos Santos R.A."/>
            <person name="Damasio A.R."/>
            <person name="Diallinas G."/>
            <person name="Emri T."/>
            <person name="Fekete E."/>
            <person name="Flipphi M."/>
            <person name="Freyberg S."/>
            <person name="Gallo A."/>
            <person name="Gournas C."/>
            <person name="Habgood R."/>
            <person name="Hainaut M."/>
            <person name="Harispe M.L."/>
            <person name="Henrissat B."/>
            <person name="Hilden K.S."/>
            <person name="Hope R."/>
            <person name="Hossain A."/>
            <person name="Karabika E."/>
            <person name="Karaffa L."/>
            <person name="Karanyi Z."/>
            <person name="Krasevec N."/>
            <person name="Kuo A."/>
            <person name="Kusch H."/>
            <person name="LaButti K."/>
            <person name="Lagendijk E.L."/>
            <person name="Lapidus A."/>
            <person name="Levasseur A."/>
            <person name="Lindquist E."/>
            <person name="Lipzen A."/>
            <person name="Logrieco A.F."/>
            <person name="MacCabe A."/>
            <person name="Maekelae M.R."/>
            <person name="Malavazi I."/>
            <person name="Melin P."/>
            <person name="Meyer V."/>
            <person name="Mielnichuk N."/>
            <person name="Miskei M."/>
            <person name="Molnar A.P."/>
            <person name="Mule G."/>
            <person name="Ngan C.Y."/>
            <person name="Orejas M."/>
            <person name="Orosz E."/>
            <person name="Ouedraogo J.P."/>
            <person name="Overkamp K.M."/>
            <person name="Park H.-S."/>
            <person name="Perrone G."/>
            <person name="Piumi F."/>
            <person name="Punt P.J."/>
            <person name="Ram A.F."/>
            <person name="Ramon A."/>
            <person name="Rauscher S."/>
            <person name="Record E."/>
            <person name="Riano-Pachon D.M."/>
            <person name="Robert V."/>
            <person name="Roehrig J."/>
            <person name="Ruller R."/>
            <person name="Salamov A."/>
            <person name="Salih N.S."/>
            <person name="Samson R.A."/>
            <person name="Sandor E."/>
            <person name="Sanguinetti M."/>
            <person name="Schuetze T."/>
            <person name="Sepcic K."/>
            <person name="Shelest E."/>
            <person name="Sherlock G."/>
            <person name="Sophianopoulou V."/>
            <person name="Squina F.M."/>
            <person name="Sun H."/>
            <person name="Susca A."/>
            <person name="Todd R.B."/>
            <person name="Tsang A."/>
            <person name="Unkles S.E."/>
            <person name="van de Wiele N."/>
            <person name="van Rossen-Uffink D."/>
            <person name="Oliveira J.V."/>
            <person name="Vesth T.C."/>
            <person name="Visser J."/>
            <person name="Yu J.-H."/>
            <person name="Zhou M."/>
            <person name="Andersen M.R."/>
            <person name="Archer D.B."/>
            <person name="Baker S.E."/>
            <person name="Benoit I."/>
            <person name="Brakhage A.A."/>
            <person name="Braus G.H."/>
            <person name="Fischer R."/>
            <person name="Frisvad J.C."/>
            <person name="Goldman G.H."/>
            <person name="Houbraken J."/>
            <person name="Oakley B."/>
            <person name="Pocsi I."/>
            <person name="Scazzocchio C."/>
            <person name="Seiboth B."/>
            <person name="vanKuyk P.A."/>
            <person name="Wortman J."/>
            <person name="Dyer P.S."/>
            <person name="Grigoriev I.V."/>
        </authorList>
    </citation>
    <scope>NUCLEOTIDE SEQUENCE [LARGE SCALE GENOMIC DNA]</scope>
    <source>
        <strain evidence="2">CBS 516.65</strain>
    </source>
</reference>
<gene>
    <name evidence="1" type="ORF">ASPGLDRAFT_41878</name>
</gene>
<accession>A0A1L9VWP4</accession>
<proteinExistence type="predicted"/>
<name>A0A1L9VWP4_ASPGL</name>
<dbReference type="GeneID" id="34461764"/>
<sequence length="78" mass="8606">MGILFRTPHLGSTTAFIALYQCHTYSMLQRTCSAQCTMESLEVVRCTEAALSTPNRSTVSQLRCKVTIDSDTRGMAVD</sequence>
<dbReference type="AlphaFoldDB" id="A0A1L9VWP4"/>
<dbReference type="VEuPathDB" id="FungiDB:ASPGLDRAFT_41878"/>
<evidence type="ECO:0000313" key="1">
    <source>
        <dbReference type="EMBL" id="OJJ88322.1"/>
    </source>
</evidence>
<evidence type="ECO:0000313" key="2">
    <source>
        <dbReference type="Proteomes" id="UP000184300"/>
    </source>
</evidence>
<keyword evidence="2" id="KW-1185">Reference proteome</keyword>